<dbReference type="GO" id="GO:0046872">
    <property type="term" value="F:metal ion binding"/>
    <property type="evidence" value="ECO:0007669"/>
    <property type="project" value="UniProtKB-KW"/>
</dbReference>
<dbReference type="EMBL" id="LR877147">
    <property type="protein sequence ID" value="CAD2214510.1"/>
    <property type="molecule type" value="Genomic_DNA"/>
</dbReference>
<comment type="cofactor">
    <cofactor evidence="5">
        <name>[2Fe-2S] cluster</name>
        <dbReference type="ChEBI" id="CHEBI:190135"/>
    </cofactor>
</comment>
<dbReference type="Pfam" id="PF09360">
    <property type="entry name" value="zf-CDGSH"/>
    <property type="match status" value="1"/>
</dbReference>
<accession>A0A7G2C480</accession>
<organism evidence="7 8">
    <name type="scientific">Angomonas deanei</name>
    <dbReference type="NCBI Taxonomy" id="59799"/>
    <lineage>
        <taxon>Eukaryota</taxon>
        <taxon>Discoba</taxon>
        <taxon>Euglenozoa</taxon>
        <taxon>Kinetoplastea</taxon>
        <taxon>Metakinetoplastina</taxon>
        <taxon>Trypanosomatida</taxon>
        <taxon>Trypanosomatidae</taxon>
        <taxon>Strigomonadinae</taxon>
        <taxon>Angomonas</taxon>
    </lineage>
</organism>
<dbReference type="PANTHER" id="PTHR46491">
    <property type="entry name" value="CDGSH IRON SULFUR DOMAIN PROTEIN HOMOLOG"/>
    <property type="match status" value="1"/>
</dbReference>
<evidence type="ECO:0000313" key="7">
    <source>
        <dbReference type="EMBL" id="CAD2214510.1"/>
    </source>
</evidence>
<dbReference type="GO" id="GO:0051537">
    <property type="term" value="F:2 iron, 2 sulfur cluster binding"/>
    <property type="evidence" value="ECO:0007669"/>
    <property type="project" value="UniProtKB-KW"/>
</dbReference>
<protein>
    <submittedName>
        <fullName evidence="7">Iron-binding zinc finger CDGSH type, putative</fullName>
    </submittedName>
</protein>
<evidence type="ECO:0000256" key="1">
    <source>
        <dbReference type="ARBA" id="ARBA00022714"/>
    </source>
</evidence>
<sequence>MFNRSRVALQFWKSKVDPYAPKKIAAIPQKKPYYTALEKDKEYYWCTCGLSAKQPFCDGAHKKYNEKHNTELKPLKFKADATGKKLLCGCKNTEKGPYCDLSHIGVIFRTAVGIDKDPKP</sequence>
<dbReference type="InterPro" id="IPR018967">
    <property type="entry name" value="FeS-contain_CDGSH-typ"/>
</dbReference>
<dbReference type="GO" id="GO:0005739">
    <property type="term" value="C:mitochondrion"/>
    <property type="evidence" value="ECO:0007669"/>
    <property type="project" value="TreeGrafter"/>
</dbReference>
<evidence type="ECO:0000313" key="8">
    <source>
        <dbReference type="Proteomes" id="UP000515908"/>
    </source>
</evidence>
<proteinExistence type="predicted"/>
<dbReference type="Proteomes" id="UP000515908">
    <property type="component" value="Chromosome 03"/>
</dbReference>
<dbReference type="InterPro" id="IPR042216">
    <property type="entry name" value="MitoNEET_CISD"/>
</dbReference>
<keyword evidence="8" id="KW-1185">Reference proteome</keyword>
<feature type="domain" description="Iron-binding zinc finger CDGSH type" evidence="6">
    <location>
        <begin position="30"/>
        <end position="67"/>
    </location>
</feature>
<dbReference type="Gene3D" id="3.40.5.90">
    <property type="entry name" value="CDGSH iron-sulfur domain, mitoNEET-type"/>
    <property type="match status" value="2"/>
</dbReference>
<dbReference type="InterPro" id="IPR052950">
    <property type="entry name" value="CISD"/>
</dbReference>
<evidence type="ECO:0000256" key="4">
    <source>
        <dbReference type="ARBA" id="ARBA00023014"/>
    </source>
</evidence>
<evidence type="ECO:0000259" key="6">
    <source>
        <dbReference type="SMART" id="SM00704"/>
    </source>
</evidence>
<keyword evidence="3" id="KW-0408">Iron</keyword>
<keyword evidence="1" id="KW-0001">2Fe-2S</keyword>
<dbReference type="PANTHER" id="PTHR46491:SF3">
    <property type="entry name" value="CDGSH IRON-SULFUR DOMAIN-CONTAINING PROTEIN 3, MITOCHONDRIAL"/>
    <property type="match status" value="1"/>
</dbReference>
<name>A0A7G2C480_9TRYP</name>
<dbReference type="OrthoDB" id="15717at2759"/>
<evidence type="ECO:0000256" key="3">
    <source>
        <dbReference type="ARBA" id="ARBA00023004"/>
    </source>
</evidence>
<evidence type="ECO:0000256" key="5">
    <source>
        <dbReference type="ARBA" id="ARBA00034078"/>
    </source>
</evidence>
<dbReference type="AlphaFoldDB" id="A0A7G2C480"/>
<keyword evidence="4" id="KW-0411">Iron-sulfur</keyword>
<dbReference type="VEuPathDB" id="TriTrypDB:ADEAN_000195700"/>
<dbReference type="SMART" id="SM00704">
    <property type="entry name" value="ZnF_CDGSH"/>
    <property type="match status" value="2"/>
</dbReference>
<feature type="domain" description="Iron-binding zinc finger CDGSH type" evidence="6">
    <location>
        <begin position="74"/>
        <end position="109"/>
    </location>
</feature>
<keyword evidence="2" id="KW-0479">Metal-binding</keyword>
<evidence type="ECO:0000256" key="2">
    <source>
        <dbReference type="ARBA" id="ARBA00022723"/>
    </source>
</evidence>
<gene>
    <name evidence="7" type="ORF">ADEAN_000195700</name>
</gene>
<reference evidence="7 8" key="1">
    <citation type="submission" date="2020-08" db="EMBL/GenBank/DDBJ databases">
        <authorList>
            <person name="Newling K."/>
            <person name="Davey J."/>
            <person name="Forrester S."/>
        </authorList>
    </citation>
    <scope>NUCLEOTIDE SEQUENCE [LARGE SCALE GENOMIC DNA]</scope>
    <source>
        <strain evidence="8">Crithidia deanei Carvalho (ATCC PRA-265)</strain>
    </source>
</reference>